<keyword evidence="2" id="KW-1185">Reference proteome</keyword>
<comment type="caution">
    <text evidence="1">The sequence shown here is derived from an EMBL/GenBank/DDBJ whole genome shotgun (WGS) entry which is preliminary data.</text>
</comment>
<proteinExistence type="predicted"/>
<reference evidence="1" key="1">
    <citation type="submission" date="2021-03" db="EMBL/GenBank/DDBJ databases">
        <title>Draft genome sequence of rust myrtle Austropuccinia psidii MF-1, a brazilian biotype.</title>
        <authorList>
            <person name="Quecine M.C."/>
            <person name="Pachon D.M.R."/>
            <person name="Bonatelli M.L."/>
            <person name="Correr F.H."/>
            <person name="Franceschini L.M."/>
            <person name="Leite T.F."/>
            <person name="Margarido G.R.A."/>
            <person name="Almeida C.A."/>
            <person name="Ferrarezi J.A."/>
            <person name="Labate C.A."/>
        </authorList>
    </citation>
    <scope>NUCLEOTIDE SEQUENCE</scope>
    <source>
        <strain evidence="1">MF-1</strain>
    </source>
</reference>
<sequence>MAAYNIWEGVEVGGSLPEGSQVVIGVPGKGLGKRPNLNSTKKNNKRHCAFEAAKDPWDQGDEIINVEVNHNDNERTHTEIPPVLNETINDETPSPLLKIFQHLKKGRKSR</sequence>
<evidence type="ECO:0000313" key="2">
    <source>
        <dbReference type="Proteomes" id="UP000765509"/>
    </source>
</evidence>
<dbReference type="Proteomes" id="UP000765509">
    <property type="component" value="Unassembled WGS sequence"/>
</dbReference>
<protein>
    <submittedName>
        <fullName evidence="1">Uncharacterized protein</fullName>
    </submittedName>
</protein>
<dbReference type="EMBL" id="AVOT02006790">
    <property type="protein sequence ID" value="MBW0482447.1"/>
    <property type="molecule type" value="Genomic_DNA"/>
</dbReference>
<accession>A0A9Q3CGY4</accession>
<dbReference type="AlphaFoldDB" id="A0A9Q3CGY4"/>
<evidence type="ECO:0000313" key="1">
    <source>
        <dbReference type="EMBL" id="MBW0482447.1"/>
    </source>
</evidence>
<name>A0A9Q3CGY4_9BASI</name>
<organism evidence="1 2">
    <name type="scientific">Austropuccinia psidii MF-1</name>
    <dbReference type="NCBI Taxonomy" id="1389203"/>
    <lineage>
        <taxon>Eukaryota</taxon>
        <taxon>Fungi</taxon>
        <taxon>Dikarya</taxon>
        <taxon>Basidiomycota</taxon>
        <taxon>Pucciniomycotina</taxon>
        <taxon>Pucciniomycetes</taxon>
        <taxon>Pucciniales</taxon>
        <taxon>Sphaerophragmiaceae</taxon>
        <taxon>Austropuccinia</taxon>
    </lineage>
</organism>
<gene>
    <name evidence="1" type="ORF">O181_022162</name>
</gene>